<feature type="compositionally biased region" description="Basic and acidic residues" evidence="1">
    <location>
        <begin position="1"/>
        <end position="11"/>
    </location>
</feature>
<keyword evidence="3" id="KW-1185">Reference proteome</keyword>
<dbReference type="EMBL" id="CP071868">
    <property type="protein sequence ID" value="QTE31174.1"/>
    <property type="molecule type" value="Genomic_DNA"/>
</dbReference>
<dbReference type="KEGG" id="psic:J4E96_09765"/>
<evidence type="ECO:0000256" key="1">
    <source>
        <dbReference type="SAM" id="MobiDB-lite"/>
    </source>
</evidence>
<feature type="region of interest" description="Disordered" evidence="1">
    <location>
        <begin position="1"/>
        <end position="26"/>
    </location>
</feature>
<proteinExistence type="predicted"/>
<protein>
    <submittedName>
        <fullName evidence="2">Uncharacterized protein</fullName>
    </submittedName>
</protein>
<dbReference type="Proteomes" id="UP000663937">
    <property type="component" value="Chromosome"/>
</dbReference>
<name>A0A8A4ZH23_9MICO</name>
<reference evidence="2" key="1">
    <citation type="submission" date="2021-03" db="EMBL/GenBank/DDBJ databases">
        <title>Pengzhenrongella sicca gen. nov., sp. nov., a new member of suborder Micrococcineae isolated from High-Arctic tundra soil.</title>
        <authorList>
            <person name="Peng F."/>
        </authorList>
    </citation>
    <scope>NUCLEOTIDE SEQUENCE</scope>
    <source>
        <strain evidence="2">LRZ-2</strain>
    </source>
</reference>
<feature type="region of interest" description="Disordered" evidence="1">
    <location>
        <begin position="43"/>
        <end position="62"/>
    </location>
</feature>
<dbReference type="RefSeq" id="WP_227425554.1">
    <property type="nucleotide sequence ID" value="NZ_CP071868.1"/>
</dbReference>
<evidence type="ECO:0000313" key="2">
    <source>
        <dbReference type="EMBL" id="QTE31174.1"/>
    </source>
</evidence>
<gene>
    <name evidence="2" type="ORF">J4E96_09765</name>
</gene>
<sequence length="244" mass="24706">MNEHPRDDELAGRITRALRSREATPADVADLTARLEARLAAAPGGPRSASLGPAELPAGSSASVTPLARRGTKAVAAGVVLSALAVYGAGAAAAANPYSSGARAVESVAQAVGIDWSAMPDGYTREQYEAFWGAGFTTADVDELSALWTTDATETKARAGQLILDGEVVPVTPGTSSPATELQSPNDALWAAGYTIDDLEQLAELWSSDLSETKARAGQLLLDGATLPLAPSDAAGSTGSGAGS</sequence>
<accession>A0A8A4ZH23</accession>
<feature type="compositionally biased region" description="Low complexity" evidence="1">
    <location>
        <begin position="43"/>
        <end position="54"/>
    </location>
</feature>
<dbReference type="AlphaFoldDB" id="A0A8A4ZH23"/>
<evidence type="ECO:0000313" key="3">
    <source>
        <dbReference type="Proteomes" id="UP000663937"/>
    </source>
</evidence>
<organism evidence="2 3">
    <name type="scientific">Pengzhenrongella sicca</name>
    <dbReference type="NCBI Taxonomy" id="2819238"/>
    <lineage>
        <taxon>Bacteria</taxon>
        <taxon>Bacillati</taxon>
        <taxon>Actinomycetota</taxon>
        <taxon>Actinomycetes</taxon>
        <taxon>Micrococcales</taxon>
        <taxon>Pengzhenrongella</taxon>
    </lineage>
</organism>